<dbReference type="STRING" id="71717.A0A4Y7TPV8"/>
<comment type="cofactor">
    <cofactor evidence="2">
        <name>Ca(2+)</name>
        <dbReference type="ChEBI" id="CHEBI:29108"/>
    </cofactor>
</comment>
<evidence type="ECO:0000256" key="11">
    <source>
        <dbReference type="ARBA" id="ARBA00023277"/>
    </source>
</evidence>
<dbReference type="SUPFAM" id="SSF51445">
    <property type="entry name" value="(Trans)glycosidases"/>
    <property type="match status" value="1"/>
</dbReference>
<feature type="disulfide bond" evidence="16">
    <location>
        <begin position="170"/>
        <end position="183"/>
    </location>
</feature>
<evidence type="ECO:0000313" key="20">
    <source>
        <dbReference type="EMBL" id="TEB36001.1"/>
    </source>
</evidence>
<dbReference type="InterPro" id="IPR013780">
    <property type="entry name" value="Glyco_hydro_b"/>
</dbReference>
<dbReference type="EC" id="3.2.1.1" evidence="4"/>
<feature type="active site" description="Proton donor" evidence="13">
    <location>
        <position position="249"/>
    </location>
</feature>
<evidence type="ECO:0000256" key="5">
    <source>
        <dbReference type="ARBA" id="ARBA00022723"/>
    </source>
</evidence>
<evidence type="ECO:0000256" key="12">
    <source>
        <dbReference type="ARBA" id="ARBA00023295"/>
    </source>
</evidence>
<dbReference type="Pfam" id="PF00128">
    <property type="entry name" value="Alpha-amylase"/>
    <property type="match status" value="1"/>
</dbReference>
<feature type="chain" id="PRO_5021358230" description="alpha-amylase" evidence="18">
    <location>
        <begin position="22"/>
        <end position="537"/>
    </location>
</feature>
<gene>
    <name evidence="20" type="ORF">FA13DRAFT_1787455</name>
</gene>
<evidence type="ECO:0000256" key="16">
    <source>
        <dbReference type="PIRSR" id="PIRSR001024-4"/>
    </source>
</evidence>
<comment type="caution">
    <text evidence="20">The sequence shown here is derived from an EMBL/GenBank/DDBJ whole genome shotgun (WGS) entry which is preliminary data.</text>
</comment>
<sequence>MLHFSISLGVLLLAWVYSASAATADEWRGRSIYQIITDRYALPSGSANTTCDTTRQTFCGGTWKGIRDNLDYIQKMGFTAIWISPVNKNYEGPRTAYGDPYHGYWVQDISQLNSKFGTEDDLNDLITELHRRGMYIMVDIVVNHVMVTSTTNPDYSNCFFKDASFYHPYCPIVYGNATSEEVCWFGDEKVPLADVNTSNPTVIERYGQWIEEFVQKYKIDGLRIDAAKHVQKSFWPPFCKKAGVFCMGEVFGGAEVDPVAEWQGPDALDSVLNFPMYTALRDAYTIPGPANTTQLDQVFAEAKSKFHDTTVLGNFLENHDVPRWHNLSVDPQSLYNAMTWNFMSDGIPIVYYGQEQSFSGSGDPNNREALWPSGYANTTSYQYITTLNQLRNFLVNTTDWAKQETNILTSSPTGFAILKGSIISILTTIGSPPQEGAHISVKTPFETATALTNVITCQQWVVGANRMIDAQYSLGGVPTILVPSDQLSGSGLCGTDLAEIAGNGGKADALNAAFVARPSASVLSLTAVLMAAIAFAA</sequence>
<accession>A0A4Y7TPV8</accession>
<comment type="catalytic activity">
    <reaction evidence="1">
        <text>Endohydrolysis of (1-&gt;4)-alpha-D-glucosidic linkages in polysaccharides containing three or more (1-&gt;4)-alpha-linked D-glucose units.</text>
        <dbReference type="EC" id="3.2.1.1"/>
    </reaction>
</comment>
<dbReference type="GO" id="GO:0016052">
    <property type="term" value="P:carbohydrate catabolic process"/>
    <property type="evidence" value="ECO:0007669"/>
    <property type="project" value="InterPro"/>
</dbReference>
<feature type="binding site" evidence="15">
    <location>
        <position position="249"/>
    </location>
    <ligand>
        <name>Ca(2+)</name>
        <dbReference type="ChEBI" id="CHEBI:29108"/>
        <label>2</label>
    </ligand>
</feature>
<feature type="binding site" evidence="15">
    <location>
        <position position="194"/>
    </location>
    <ligand>
        <name>Ca(2+)</name>
        <dbReference type="ChEBI" id="CHEBI:29108"/>
        <label>1</label>
    </ligand>
</feature>
<dbReference type="EMBL" id="QPFP01000006">
    <property type="protein sequence ID" value="TEB36001.1"/>
    <property type="molecule type" value="Genomic_DNA"/>
</dbReference>
<evidence type="ECO:0000256" key="3">
    <source>
        <dbReference type="ARBA" id="ARBA00008061"/>
    </source>
</evidence>
<feature type="binding site" evidence="15">
    <location>
        <position position="225"/>
    </location>
    <ligand>
        <name>Ca(2+)</name>
        <dbReference type="ChEBI" id="CHEBI:29108"/>
        <label>2</label>
    </ligand>
</feature>
<evidence type="ECO:0000259" key="19">
    <source>
        <dbReference type="SMART" id="SM00642"/>
    </source>
</evidence>
<feature type="disulfide bond" evidence="16">
    <location>
        <begin position="51"/>
        <end position="59"/>
    </location>
</feature>
<keyword evidence="7 20" id="KW-0378">Hydrolase</keyword>
<proteinExistence type="inferred from homology"/>
<keyword evidence="11" id="KW-0119">Carbohydrate metabolism</keyword>
<feature type="binding site" evidence="17">
    <location>
        <position position="56"/>
    </location>
    <ligand>
        <name>substrate</name>
    </ligand>
</feature>
<dbReference type="InterPro" id="IPR017853">
    <property type="entry name" value="GH"/>
</dbReference>
<dbReference type="InterPro" id="IPR006047">
    <property type="entry name" value="GH13_cat_dom"/>
</dbReference>
<dbReference type="FunFam" id="3.20.20.80:FF:000120">
    <property type="entry name" value="Alpha-amylase A"/>
    <property type="match status" value="1"/>
</dbReference>
<evidence type="ECO:0000256" key="1">
    <source>
        <dbReference type="ARBA" id="ARBA00000548"/>
    </source>
</evidence>
<dbReference type="Gene3D" id="3.20.20.80">
    <property type="entry name" value="Glycosidases"/>
    <property type="match status" value="1"/>
</dbReference>
<dbReference type="Pfam" id="PF09260">
    <property type="entry name" value="A_amylase_dom_C"/>
    <property type="match status" value="1"/>
</dbReference>
<feature type="binding site" evidence="15">
    <location>
        <position position="143"/>
    </location>
    <ligand>
        <name>Ca(2+)</name>
        <dbReference type="ChEBI" id="CHEBI:29108"/>
        <label>1</label>
    </ligand>
</feature>
<feature type="site" description="Transition state stabilizer" evidence="14">
    <location>
        <position position="320"/>
    </location>
</feature>
<evidence type="ECO:0000256" key="2">
    <source>
        <dbReference type="ARBA" id="ARBA00001913"/>
    </source>
</evidence>
<organism evidence="20 21">
    <name type="scientific">Coprinellus micaceus</name>
    <name type="common">Glistening ink-cap mushroom</name>
    <name type="synonym">Coprinus micaceus</name>
    <dbReference type="NCBI Taxonomy" id="71717"/>
    <lineage>
        <taxon>Eukaryota</taxon>
        <taxon>Fungi</taxon>
        <taxon>Dikarya</taxon>
        <taxon>Basidiomycota</taxon>
        <taxon>Agaricomycotina</taxon>
        <taxon>Agaricomycetes</taxon>
        <taxon>Agaricomycetidae</taxon>
        <taxon>Agaricales</taxon>
        <taxon>Agaricineae</taxon>
        <taxon>Psathyrellaceae</taxon>
        <taxon>Coprinellus</taxon>
    </lineage>
</organism>
<comment type="similarity">
    <text evidence="3">Belongs to the glycosyl hydrolase 13 family.</text>
</comment>
<feature type="binding site" evidence="17">
    <location>
        <position position="144"/>
    </location>
    <ligand>
        <name>substrate</name>
    </ligand>
</feature>
<evidence type="ECO:0000256" key="9">
    <source>
        <dbReference type="ARBA" id="ARBA00023157"/>
    </source>
</evidence>
<feature type="binding site" evidence="15">
    <location>
        <position position="181"/>
    </location>
    <ligand>
        <name>Ca(2+)</name>
        <dbReference type="ChEBI" id="CHEBI:29108"/>
        <label>1</label>
    </ligand>
</feature>
<evidence type="ECO:0000256" key="14">
    <source>
        <dbReference type="PIRSR" id="PIRSR001024-2"/>
    </source>
</evidence>
<dbReference type="GO" id="GO:0004556">
    <property type="term" value="F:alpha-amylase activity"/>
    <property type="evidence" value="ECO:0007669"/>
    <property type="project" value="UniProtKB-EC"/>
</dbReference>
<keyword evidence="9 16" id="KW-1015">Disulfide bond</keyword>
<feature type="binding site" evidence="17">
    <location>
        <position position="320"/>
    </location>
    <ligand>
        <name>substrate</name>
    </ligand>
</feature>
<keyword evidence="6 18" id="KW-0732">Signal</keyword>
<feature type="domain" description="Glycosyl hydrolase family 13 catalytic" evidence="19">
    <location>
        <begin position="34"/>
        <end position="391"/>
    </location>
</feature>
<dbReference type="PANTHER" id="PTHR10357:SF215">
    <property type="entry name" value="ALPHA-AMYLASE 1"/>
    <property type="match status" value="1"/>
</dbReference>
<feature type="binding site" evidence="17">
    <location>
        <position position="253"/>
    </location>
    <ligand>
        <name>substrate</name>
    </ligand>
</feature>
<evidence type="ECO:0000256" key="10">
    <source>
        <dbReference type="ARBA" id="ARBA00023180"/>
    </source>
</evidence>
<evidence type="ECO:0000256" key="8">
    <source>
        <dbReference type="ARBA" id="ARBA00022837"/>
    </source>
</evidence>
<evidence type="ECO:0000256" key="6">
    <source>
        <dbReference type="ARBA" id="ARBA00022729"/>
    </source>
</evidence>
<dbReference type="SMART" id="SM00642">
    <property type="entry name" value="Aamy"/>
    <property type="match status" value="1"/>
</dbReference>
<evidence type="ECO:0000256" key="18">
    <source>
        <dbReference type="SAM" id="SignalP"/>
    </source>
</evidence>
<dbReference type="PIRSF" id="PIRSF001024">
    <property type="entry name" value="Alph-amyl_fung"/>
    <property type="match status" value="1"/>
</dbReference>
<keyword evidence="8 15" id="KW-0106">Calcium</keyword>
<protein>
    <recommendedName>
        <fullName evidence="4">alpha-amylase</fullName>
        <ecNumber evidence="4">3.2.1.1</ecNumber>
    </recommendedName>
</protein>
<feature type="binding site" evidence="17">
    <location>
        <position position="223"/>
    </location>
    <ligand>
        <name>substrate</name>
    </ligand>
</feature>
<dbReference type="Proteomes" id="UP000298030">
    <property type="component" value="Unassembled WGS sequence"/>
</dbReference>
<dbReference type="OrthoDB" id="204980at2759"/>
<dbReference type="GO" id="GO:0005509">
    <property type="term" value="F:calcium ion binding"/>
    <property type="evidence" value="ECO:0007669"/>
    <property type="project" value="InterPro"/>
</dbReference>
<keyword evidence="5 15" id="KW-0479">Metal-binding</keyword>
<feature type="signal peptide" evidence="18">
    <location>
        <begin position="1"/>
        <end position="21"/>
    </location>
</feature>
<feature type="binding site" evidence="15">
    <location>
        <position position="229"/>
    </location>
    <ligand>
        <name>Ca(2+)</name>
        <dbReference type="ChEBI" id="CHEBI:29108"/>
        <label>1</label>
    </ligand>
</feature>
<dbReference type="CDD" id="cd11319">
    <property type="entry name" value="AmyAc_euk_AmyA"/>
    <property type="match status" value="1"/>
</dbReference>
<dbReference type="InterPro" id="IPR013777">
    <property type="entry name" value="A-amylase-like"/>
</dbReference>
<evidence type="ECO:0000256" key="15">
    <source>
        <dbReference type="PIRSR" id="PIRSR001024-3"/>
    </source>
</evidence>
<reference evidence="20 21" key="1">
    <citation type="journal article" date="2019" name="Nat. Ecol. Evol.">
        <title>Megaphylogeny resolves global patterns of mushroom evolution.</title>
        <authorList>
            <person name="Varga T."/>
            <person name="Krizsan K."/>
            <person name="Foldi C."/>
            <person name="Dima B."/>
            <person name="Sanchez-Garcia M."/>
            <person name="Sanchez-Ramirez S."/>
            <person name="Szollosi G.J."/>
            <person name="Szarkandi J.G."/>
            <person name="Papp V."/>
            <person name="Albert L."/>
            <person name="Andreopoulos W."/>
            <person name="Angelini C."/>
            <person name="Antonin V."/>
            <person name="Barry K.W."/>
            <person name="Bougher N.L."/>
            <person name="Buchanan P."/>
            <person name="Buyck B."/>
            <person name="Bense V."/>
            <person name="Catcheside P."/>
            <person name="Chovatia M."/>
            <person name="Cooper J."/>
            <person name="Damon W."/>
            <person name="Desjardin D."/>
            <person name="Finy P."/>
            <person name="Geml J."/>
            <person name="Haridas S."/>
            <person name="Hughes K."/>
            <person name="Justo A."/>
            <person name="Karasinski D."/>
            <person name="Kautmanova I."/>
            <person name="Kiss B."/>
            <person name="Kocsube S."/>
            <person name="Kotiranta H."/>
            <person name="LaButti K.M."/>
            <person name="Lechner B.E."/>
            <person name="Liimatainen K."/>
            <person name="Lipzen A."/>
            <person name="Lukacs Z."/>
            <person name="Mihaltcheva S."/>
            <person name="Morgado L.N."/>
            <person name="Niskanen T."/>
            <person name="Noordeloos M.E."/>
            <person name="Ohm R.A."/>
            <person name="Ortiz-Santana B."/>
            <person name="Ovrebo C."/>
            <person name="Racz N."/>
            <person name="Riley R."/>
            <person name="Savchenko A."/>
            <person name="Shiryaev A."/>
            <person name="Soop K."/>
            <person name="Spirin V."/>
            <person name="Szebenyi C."/>
            <person name="Tomsovsky M."/>
            <person name="Tulloss R.E."/>
            <person name="Uehling J."/>
            <person name="Grigoriev I.V."/>
            <person name="Vagvolgyi C."/>
            <person name="Papp T."/>
            <person name="Martin F.M."/>
            <person name="Miettinen O."/>
            <person name="Hibbett D.S."/>
            <person name="Nagy L.G."/>
        </authorList>
    </citation>
    <scope>NUCLEOTIDE SEQUENCE [LARGE SCALE GENOMIC DNA]</scope>
    <source>
        <strain evidence="20 21">FP101781</strain>
    </source>
</reference>
<evidence type="ECO:0000256" key="7">
    <source>
        <dbReference type="ARBA" id="ARBA00022801"/>
    </source>
</evidence>
<dbReference type="PANTHER" id="PTHR10357">
    <property type="entry name" value="ALPHA-AMYLASE FAMILY MEMBER"/>
    <property type="match status" value="1"/>
</dbReference>
<evidence type="ECO:0000313" key="21">
    <source>
        <dbReference type="Proteomes" id="UP000298030"/>
    </source>
</evidence>
<dbReference type="SUPFAM" id="SSF51011">
    <property type="entry name" value="Glycosyl hydrolase domain"/>
    <property type="match status" value="1"/>
</dbReference>
<feature type="active site" description="Nucleophile" evidence="13">
    <location>
        <position position="225"/>
    </location>
</feature>
<feature type="disulfide bond" evidence="16">
    <location>
        <begin position="457"/>
        <end position="493"/>
    </location>
</feature>
<dbReference type="InterPro" id="IPR015340">
    <property type="entry name" value="A_amylase_C_dom"/>
</dbReference>
<feature type="binding site" evidence="17">
    <location>
        <position position="105"/>
    </location>
    <ligand>
        <name>substrate</name>
    </ligand>
</feature>
<keyword evidence="12" id="KW-0326">Glycosidase</keyword>
<feature type="binding site" evidence="17">
    <location>
        <position position="367"/>
    </location>
    <ligand>
        <name>substrate</name>
    </ligand>
</feature>
<evidence type="ECO:0000256" key="13">
    <source>
        <dbReference type="PIRSR" id="PIRSR001024-1"/>
    </source>
</evidence>
<name>A0A4Y7TPV8_COPMI</name>
<keyword evidence="21" id="KW-1185">Reference proteome</keyword>
<keyword evidence="10" id="KW-0325">Glycoprotein</keyword>
<dbReference type="AlphaFoldDB" id="A0A4Y7TPV8"/>
<evidence type="ECO:0000256" key="17">
    <source>
        <dbReference type="PIRSR" id="PIRSR001024-5"/>
    </source>
</evidence>
<evidence type="ECO:0000256" key="4">
    <source>
        <dbReference type="ARBA" id="ARBA00012595"/>
    </source>
</evidence>
<dbReference type="Gene3D" id="2.60.40.1180">
    <property type="entry name" value="Golgi alpha-mannosidase II"/>
    <property type="match status" value="1"/>
</dbReference>